<dbReference type="InterPro" id="IPR049354">
    <property type="entry name" value="GpP-like_N"/>
</dbReference>
<dbReference type="PIRSF" id="PIRSF004440">
    <property type="entry name" value="GpP"/>
    <property type="match status" value="1"/>
</dbReference>
<sequence length="367" mass="39331">MSETREFVTVRAGGEVYSGWKEVQVAYGLNRAARSFTLTVSEGQLAPSGQSDLDPWVFRPGTAVEIRAGAGDRGTGDRGAGDLLVTGYVDDYSPSYDAHRHEVTVTGRSKAGDYVDSAAVIEGGYFENKTPAEIARDLDKFGIGIGAKVPGDPVPDFQIIQGETAFRAAERVCRQQGICLMGLADGSVELTNASEAGRQPGALLLGKNILAASGHISHAKRFSDHMVKGQGRAGHGDEALRVEGTAQDPAVGRYRPRVVIAETATDVATATRRAMIEAQRLAGLSTRASITAQSFRDDTGTVWQPNNLVFVDCPWLRIHGDMLIETVRLTQDGQGSRALLALVDPRAYDGKAPQKSKSDDAWTEMPE</sequence>
<evidence type="ECO:0000259" key="3">
    <source>
        <dbReference type="Pfam" id="PF22255"/>
    </source>
</evidence>
<proteinExistence type="predicted"/>
<dbReference type="Pfam" id="PF22255">
    <property type="entry name" value="Gp44-like_2nd"/>
    <property type="match status" value="1"/>
</dbReference>
<dbReference type="Gene3D" id="3.30.1920.10">
    <property type="entry name" value="Baseplate protein-like domains - 2 layer sandwich fold"/>
    <property type="match status" value="1"/>
</dbReference>
<gene>
    <name evidence="4" type="ORF">MUB46_01785</name>
</gene>
<feature type="domain" description="Baseplate hub protein gp44/GpP-like second" evidence="3">
    <location>
        <begin position="111"/>
        <end position="191"/>
    </location>
</feature>
<dbReference type="InterPro" id="IPR053982">
    <property type="entry name" value="Gp44/GpP-like_C"/>
</dbReference>
<dbReference type="Pfam" id="PF21683">
    <property type="entry name" value="GpP-like_1st"/>
    <property type="match status" value="1"/>
</dbReference>
<dbReference type="InterPro" id="IPR053981">
    <property type="entry name" value="Gp44/GpP-like_2nd"/>
</dbReference>
<dbReference type="Gene3D" id="3.55.50.10">
    <property type="entry name" value="Baseplate protein-like domains"/>
    <property type="match status" value="1"/>
</dbReference>
<dbReference type="RefSeq" id="WP_261614144.1">
    <property type="nucleotide sequence ID" value="NZ_JALIDZ010000001.1"/>
</dbReference>
<evidence type="ECO:0000313" key="5">
    <source>
        <dbReference type="Proteomes" id="UP001320898"/>
    </source>
</evidence>
<name>A0AAW5QW88_9HYPH</name>
<evidence type="ECO:0000259" key="1">
    <source>
        <dbReference type="Pfam" id="PF21683"/>
    </source>
</evidence>
<dbReference type="EMBL" id="JALIDZ010000001">
    <property type="protein sequence ID" value="MCT8970579.1"/>
    <property type="molecule type" value="Genomic_DNA"/>
</dbReference>
<dbReference type="Proteomes" id="UP001320898">
    <property type="component" value="Unassembled WGS sequence"/>
</dbReference>
<keyword evidence="5" id="KW-1185">Reference proteome</keyword>
<dbReference type="Pfam" id="PF21929">
    <property type="entry name" value="GpP_4th"/>
    <property type="match status" value="1"/>
</dbReference>
<protein>
    <recommendedName>
        <fullName evidence="6">Mu-like prophage tail protein gpP</fullName>
    </recommendedName>
</protein>
<dbReference type="Gene3D" id="2.30.300.10">
    <property type="entry name" value="Baseplate protein-like domain - beta roll fold"/>
    <property type="match status" value="1"/>
</dbReference>
<dbReference type="SUPFAM" id="SSF69279">
    <property type="entry name" value="Phage tail proteins"/>
    <property type="match status" value="2"/>
</dbReference>
<dbReference type="InterPro" id="IPR023399">
    <property type="entry name" value="Baseplate-like_2-layer_sand"/>
</dbReference>
<accession>A0AAW5QW88</accession>
<organism evidence="4 5">
    <name type="scientific">Microbaculum marinisediminis</name>
    <dbReference type="NCBI Taxonomy" id="2931392"/>
    <lineage>
        <taxon>Bacteria</taxon>
        <taxon>Pseudomonadati</taxon>
        <taxon>Pseudomonadota</taxon>
        <taxon>Alphaproteobacteria</taxon>
        <taxon>Hyphomicrobiales</taxon>
        <taxon>Tepidamorphaceae</taxon>
        <taxon>Microbaculum</taxon>
    </lineage>
</organism>
<dbReference type="AlphaFoldDB" id="A0AAW5QW88"/>
<comment type="caution">
    <text evidence="4">The sequence shown here is derived from an EMBL/GenBank/DDBJ whole genome shotgun (WGS) entry which is preliminary data.</text>
</comment>
<evidence type="ECO:0000259" key="2">
    <source>
        <dbReference type="Pfam" id="PF21929"/>
    </source>
</evidence>
<reference evidence="4 5" key="1">
    <citation type="submission" date="2022-04" db="EMBL/GenBank/DDBJ databases">
        <authorList>
            <person name="Ye Y.-Q."/>
            <person name="Du Z.-J."/>
        </authorList>
    </citation>
    <scope>NUCLEOTIDE SEQUENCE [LARGE SCALE GENOMIC DNA]</scope>
    <source>
        <strain evidence="4 5">A6E488</strain>
    </source>
</reference>
<evidence type="ECO:0000313" key="4">
    <source>
        <dbReference type="EMBL" id="MCT8970579.1"/>
    </source>
</evidence>
<feature type="domain" description="Baseplate hub protein gp44-like N-terminal" evidence="1">
    <location>
        <begin position="8"/>
        <end position="109"/>
    </location>
</feature>
<feature type="domain" description="Baseplate hub protein gp44/GpP-like C-terminal" evidence="2">
    <location>
        <begin position="269"/>
        <end position="349"/>
    </location>
</feature>
<evidence type="ECO:0008006" key="6">
    <source>
        <dbReference type="Google" id="ProtNLM"/>
    </source>
</evidence>
<dbReference type="InterPro" id="IPR026276">
    <property type="entry name" value="Baseplate_GpP"/>
</dbReference>